<dbReference type="PANTHER" id="PTHR43760">
    <property type="entry name" value="ENDORIBONUCLEASE-RELATED"/>
    <property type="match status" value="1"/>
</dbReference>
<dbReference type="SUPFAM" id="SSF55298">
    <property type="entry name" value="YjgF-like"/>
    <property type="match status" value="1"/>
</dbReference>
<gene>
    <name evidence="2" type="ORF">GCM10023352_03380</name>
</gene>
<dbReference type="RefSeq" id="WP_251379361.1">
    <property type="nucleotide sequence ID" value="NZ_BAABKP010000001.1"/>
</dbReference>
<organism evidence="2 3">
    <name type="scientific">Rothia endophytica</name>
    <dbReference type="NCBI Taxonomy" id="1324766"/>
    <lineage>
        <taxon>Bacteria</taxon>
        <taxon>Bacillati</taxon>
        <taxon>Actinomycetota</taxon>
        <taxon>Actinomycetes</taxon>
        <taxon>Micrococcales</taxon>
        <taxon>Micrococcaceae</taxon>
        <taxon>Rothia</taxon>
    </lineage>
</organism>
<dbReference type="PANTHER" id="PTHR43760:SF1">
    <property type="entry name" value="ENDORIBONUCLEASE L-PSP_CHORISMATE MUTASE-LIKE DOMAIN-CONTAINING PROTEIN"/>
    <property type="match status" value="1"/>
</dbReference>
<reference evidence="3" key="1">
    <citation type="journal article" date="2019" name="Int. J. Syst. Evol. Microbiol.">
        <title>The Global Catalogue of Microorganisms (GCM) 10K type strain sequencing project: providing services to taxonomists for standard genome sequencing and annotation.</title>
        <authorList>
            <consortium name="The Broad Institute Genomics Platform"/>
            <consortium name="The Broad Institute Genome Sequencing Center for Infectious Disease"/>
            <person name="Wu L."/>
            <person name="Ma J."/>
        </authorList>
    </citation>
    <scope>NUCLEOTIDE SEQUENCE [LARGE SCALE GENOMIC DNA]</scope>
    <source>
        <strain evidence="3">JCM 18541</strain>
    </source>
</reference>
<dbReference type="Pfam" id="PF14588">
    <property type="entry name" value="YjgF_endoribonc"/>
    <property type="match status" value="1"/>
</dbReference>
<sequence>MSTVEDRIRELGYNLPELAAPVAAYVPAVTSGNYVYTSGQLPFVKGELPARGKVSASGDAAYVSPEKAQELAALSLLNALAAVKSVIGDLDRVTKVVKVVGFVASEPNFTAQPAVINGASLLLGEIFAEAGQHARSAVGVPVLPLDSPVEIEIIVEYV</sequence>
<dbReference type="Proteomes" id="UP001500187">
    <property type="component" value="Unassembled WGS sequence"/>
</dbReference>
<dbReference type="EMBL" id="BAABKP010000001">
    <property type="protein sequence ID" value="GAA4788881.1"/>
    <property type="molecule type" value="Genomic_DNA"/>
</dbReference>
<accession>A0ABP9B1H9</accession>
<feature type="domain" description="Endoribonuclease L-PSP/chorismate mutase-like" evidence="1">
    <location>
        <begin position="6"/>
        <end position="151"/>
    </location>
</feature>
<dbReference type="Gene3D" id="3.30.1330.40">
    <property type="entry name" value="RutC-like"/>
    <property type="match status" value="1"/>
</dbReference>
<evidence type="ECO:0000259" key="1">
    <source>
        <dbReference type="Pfam" id="PF14588"/>
    </source>
</evidence>
<evidence type="ECO:0000313" key="3">
    <source>
        <dbReference type="Proteomes" id="UP001500187"/>
    </source>
</evidence>
<evidence type="ECO:0000313" key="2">
    <source>
        <dbReference type="EMBL" id="GAA4788881.1"/>
    </source>
</evidence>
<dbReference type="InterPro" id="IPR013813">
    <property type="entry name" value="Endoribo_LPSP/chorism_mut-like"/>
</dbReference>
<keyword evidence="3" id="KW-1185">Reference proteome</keyword>
<dbReference type="CDD" id="cd02199">
    <property type="entry name" value="YjgF_YER057c_UK114_like_1"/>
    <property type="match status" value="1"/>
</dbReference>
<protein>
    <submittedName>
        <fullName evidence="2">RidA family protein</fullName>
    </submittedName>
</protein>
<dbReference type="InterPro" id="IPR035959">
    <property type="entry name" value="RutC-like_sf"/>
</dbReference>
<proteinExistence type="predicted"/>
<name>A0ABP9B1H9_9MICC</name>
<comment type="caution">
    <text evidence="2">The sequence shown here is derived from an EMBL/GenBank/DDBJ whole genome shotgun (WGS) entry which is preliminary data.</text>
</comment>